<evidence type="ECO:0000313" key="3">
    <source>
        <dbReference type="Proteomes" id="UP001075354"/>
    </source>
</evidence>
<comment type="caution">
    <text evidence="2">The sequence shown here is derived from an EMBL/GenBank/DDBJ whole genome shotgun (WGS) entry which is preliminary data.</text>
</comment>
<evidence type="ECO:0000313" key="2">
    <source>
        <dbReference type="EMBL" id="KAJ1523130.1"/>
    </source>
</evidence>
<name>A0AAV7XH49_9NEOP</name>
<feature type="region of interest" description="Disordered" evidence="1">
    <location>
        <begin position="26"/>
        <end position="50"/>
    </location>
</feature>
<evidence type="ECO:0000256" key="1">
    <source>
        <dbReference type="SAM" id="MobiDB-lite"/>
    </source>
</evidence>
<organism evidence="2 3">
    <name type="scientific">Megalurothrips usitatus</name>
    <name type="common">bean blossom thrips</name>
    <dbReference type="NCBI Taxonomy" id="439358"/>
    <lineage>
        <taxon>Eukaryota</taxon>
        <taxon>Metazoa</taxon>
        <taxon>Ecdysozoa</taxon>
        <taxon>Arthropoda</taxon>
        <taxon>Hexapoda</taxon>
        <taxon>Insecta</taxon>
        <taxon>Pterygota</taxon>
        <taxon>Neoptera</taxon>
        <taxon>Paraneoptera</taxon>
        <taxon>Thysanoptera</taxon>
        <taxon>Terebrantia</taxon>
        <taxon>Thripoidea</taxon>
        <taxon>Thripidae</taxon>
        <taxon>Megalurothrips</taxon>
    </lineage>
</organism>
<accession>A0AAV7XH49</accession>
<dbReference type="Proteomes" id="UP001075354">
    <property type="component" value="Chromosome 10"/>
</dbReference>
<dbReference type="AlphaFoldDB" id="A0AAV7XH49"/>
<feature type="compositionally biased region" description="Pro residues" evidence="1">
    <location>
        <begin position="101"/>
        <end position="115"/>
    </location>
</feature>
<feature type="region of interest" description="Disordered" evidence="1">
    <location>
        <begin position="136"/>
        <end position="158"/>
    </location>
</feature>
<reference evidence="2" key="1">
    <citation type="submission" date="2022-12" db="EMBL/GenBank/DDBJ databases">
        <title>Chromosome-level genome assembly of the bean flower thrips Megalurothrips usitatus.</title>
        <authorList>
            <person name="Ma L."/>
            <person name="Liu Q."/>
            <person name="Li H."/>
            <person name="Cai W."/>
        </authorList>
    </citation>
    <scope>NUCLEOTIDE SEQUENCE</scope>
    <source>
        <strain evidence="2">Cailab_2022a</strain>
    </source>
</reference>
<proteinExistence type="predicted"/>
<gene>
    <name evidence="2" type="ORF">ONE63_001023</name>
</gene>
<dbReference type="EMBL" id="JAPTSV010000010">
    <property type="protein sequence ID" value="KAJ1523130.1"/>
    <property type="molecule type" value="Genomic_DNA"/>
</dbReference>
<feature type="region of interest" description="Disordered" evidence="1">
    <location>
        <begin position="101"/>
        <end position="122"/>
    </location>
</feature>
<keyword evidence="3" id="KW-1185">Reference proteome</keyword>
<sequence length="158" mass="18070">MARGRYIKDLSKIEVVWPEDAEIPEKEVPEKKREVKEEENKEEKKEKVTEDVLELQISEDDQRDLLGPLFEAKEGDVFLDLFAHTTEEFWASGRNTWPPLPDVPPPALPPLPPGSSPDIYDAETVPCTYYEDISSSPEFSPIPNPASTSPEWWKNVDF</sequence>
<protein>
    <submittedName>
        <fullName evidence="2">Uncharacterized protein</fullName>
    </submittedName>
</protein>